<gene>
    <name evidence="3" type="ORF">HYN46_10820</name>
</gene>
<reference evidence="3 4" key="1">
    <citation type="submission" date="2018-07" db="EMBL/GenBank/DDBJ databases">
        <title>Genome sequencing of Moraxellaceae gen. HYN0046.</title>
        <authorList>
            <person name="Kim M."/>
            <person name="Yi H."/>
        </authorList>
    </citation>
    <scope>NUCLEOTIDE SEQUENCE [LARGE SCALE GENOMIC DNA]</scope>
    <source>
        <strain evidence="3 4">HYN0046</strain>
    </source>
</reference>
<dbReference type="GO" id="GO:0016787">
    <property type="term" value="F:hydrolase activity"/>
    <property type="evidence" value="ECO:0007669"/>
    <property type="project" value="UniProtKB-KW"/>
</dbReference>
<dbReference type="PANTHER" id="PTHR43569">
    <property type="entry name" value="AMIDOHYDROLASE"/>
    <property type="match status" value="1"/>
</dbReference>
<dbReference type="SUPFAM" id="SSF51556">
    <property type="entry name" value="Metallo-dependent hydrolases"/>
    <property type="match status" value="1"/>
</dbReference>
<dbReference type="InterPro" id="IPR006680">
    <property type="entry name" value="Amidohydro-rel"/>
</dbReference>
<evidence type="ECO:0000313" key="3">
    <source>
        <dbReference type="EMBL" id="AXI03288.1"/>
    </source>
</evidence>
<dbReference type="AlphaFoldDB" id="A0A345P7M9"/>
<dbReference type="Gene3D" id="3.20.20.140">
    <property type="entry name" value="Metal-dependent hydrolases"/>
    <property type="match status" value="1"/>
</dbReference>
<dbReference type="OrthoDB" id="9787654at2"/>
<feature type="domain" description="Amidohydrolase-related" evidence="2">
    <location>
        <begin position="118"/>
        <end position="355"/>
    </location>
</feature>
<dbReference type="Proteomes" id="UP000253940">
    <property type="component" value="Chromosome"/>
</dbReference>
<dbReference type="Pfam" id="PF04909">
    <property type="entry name" value="Amidohydro_2"/>
    <property type="match status" value="1"/>
</dbReference>
<accession>A0A345P7M9</accession>
<proteinExistence type="inferred from homology"/>
<comment type="similarity">
    <text evidence="1">Belongs to the metallo-dependent hydrolases superfamily.</text>
</comment>
<evidence type="ECO:0000259" key="2">
    <source>
        <dbReference type="Pfam" id="PF04909"/>
    </source>
</evidence>
<dbReference type="KEGG" id="mbah:HYN46_10820"/>
<organism evidence="3 4">
    <name type="scientific">Aquirhabdus parva</name>
    <dbReference type="NCBI Taxonomy" id="2283318"/>
    <lineage>
        <taxon>Bacteria</taxon>
        <taxon>Pseudomonadati</taxon>
        <taxon>Pseudomonadota</taxon>
        <taxon>Gammaproteobacteria</taxon>
        <taxon>Moraxellales</taxon>
        <taxon>Moraxellaceae</taxon>
        <taxon>Aquirhabdus</taxon>
    </lineage>
</organism>
<name>A0A345P7M9_9GAMM</name>
<keyword evidence="3" id="KW-0378">Hydrolase</keyword>
<protein>
    <submittedName>
        <fullName evidence="3">Amidohydrolase</fullName>
    </submittedName>
</protein>
<dbReference type="EMBL" id="CP031222">
    <property type="protein sequence ID" value="AXI03288.1"/>
    <property type="molecule type" value="Genomic_DNA"/>
</dbReference>
<dbReference type="PANTHER" id="PTHR43569:SF2">
    <property type="entry name" value="AMIDOHYDROLASE-RELATED DOMAIN-CONTAINING PROTEIN"/>
    <property type="match status" value="1"/>
</dbReference>
<evidence type="ECO:0000313" key="4">
    <source>
        <dbReference type="Proteomes" id="UP000253940"/>
    </source>
</evidence>
<evidence type="ECO:0000256" key="1">
    <source>
        <dbReference type="ARBA" id="ARBA00038310"/>
    </source>
</evidence>
<keyword evidence="4" id="KW-1185">Reference proteome</keyword>
<dbReference type="InterPro" id="IPR052350">
    <property type="entry name" value="Metallo-dep_Lactonases"/>
</dbReference>
<dbReference type="RefSeq" id="WP_114899397.1">
    <property type="nucleotide sequence ID" value="NZ_CP031222.1"/>
</dbReference>
<sequence length="357" mass="39616">MSVLSFPIIDPHIHQWNPYHTPHKAALLVKLLGRFPRLMDRTARLALPQATIDFIGLTEGALSPYLPANYMKDSAPFAVEAVVHIEADWHHHHGLGVVEETAWVSKLPFGHGHTPKLGAIIGKADPLSPHFDDILKGHIAASPLFRGIRCMAAHHSDPGVHGFSAYPHIYTNPIFLKRFERLAHYGLSFDAWAYSTQLPDVTYLAKQFPEIKFVIDHLATPVGVFGPVGRSTGYTVAQRAGILSQWKDDIAELAALPHVQAKVSGLLMPVLGHDFHKRHELASVEMIVNLLGPLVEHAYKVFGPERLIFASNFPMDKVTARLPDVIEAYAQLIAPYGESALKAVFRENAIRFYGLKI</sequence>
<dbReference type="InterPro" id="IPR032466">
    <property type="entry name" value="Metal_Hydrolase"/>
</dbReference>